<reference evidence="1 2" key="1">
    <citation type="submission" date="2019-01" db="EMBL/GenBank/DDBJ databases">
        <authorList>
            <person name="Chen W.-M."/>
        </authorList>
    </citation>
    <scope>NUCLEOTIDE SEQUENCE [LARGE SCALE GENOMIC DNA]</scope>
    <source>
        <strain evidence="1 2">CCP-6</strain>
    </source>
</reference>
<protein>
    <submittedName>
        <fullName evidence="1">Uncharacterized protein</fullName>
    </submittedName>
</protein>
<evidence type="ECO:0000313" key="1">
    <source>
        <dbReference type="EMBL" id="RVT96195.1"/>
    </source>
</evidence>
<keyword evidence="2" id="KW-1185">Reference proteome</keyword>
<sequence>MSDPNHLSFAPPPESGFWADAFKEASQPLEALQRYLYALHDADWEQAGPRQVGHARRMAIAILPGVMPLREEMLSQPGEAGIAARELFNFLDQLPQAAPPCRPEQARAIRRALMPAAKTGFRDRVRAFFRRAFS</sequence>
<organism evidence="1 2">
    <name type="scientific">Rhodovarius crocodyli</name>
    <dbReference type="NCBI Taxonomy" id="1979269"/>
    <lineage>
        <taxon>Bacteria</taxon>
        <taxon>Pseudomonadati</taxon>
        <taxon>Pseudomonadota</taxon>
        <taxon>Alphaproteobacteria</taxon>
        <taxon>Acetobacterales</taxon>
        <taxon>Roseomonadaceae</taxon>
        <taxon>Rhodovarius</taxon>
    </lineage>
</organism>
<comment type="caution">
    <text evidence="1">The sequence shown here is derived from an EMBL/GenBank/DDBJ whole genome shotgun (WGS) entry which is preliminary data.</text>
</comment>
<name>A0A437MEZ9_9PROT</name>
<accession>A0A437MEZ9</accession>
<proteinExistence type="predicted"/>
<dbReference type="AlphaFoldDB" id="A0A437MEZ9"/>
<dbReference type="EMBL" id="SACL01000004">
    <property type="protein sequence ID" value="RVT96195.1"/>
    <property type="molecule type" value="Genomic_DNA"/>
</dbReference>
<gene>
    <name evidence="1" type="ORF">EOD42_13845</name>
</gene>
<dbReference type="RefSeq" id="WP_127788128.1">
    <property type="nucleotide sequence ID" value="NZ_SACL01000004.1"/>
</dbReference>
<evidence type="ECO:0000313" key="2">
    <source>
        <dbReference type="Proteomes" id="UP000282957"/>
    </source>
</evidence>
<dbReference type="Proteomes" id="UP000282957">
    <property type="component" value="Unassembled WGS sequence"/>
</dbReference>